<keyword evidence="2" id="KW-1185">Reference proteome</keyword>
<protein>
    <submittedName>
        <fullName evidence="1">Uncharacterized protein</fullName>
    </submittedName>
</protein>
<dbReference type="AlphaFoldDB" id="A0AAD8FP38"/>
<proteinExistence type="predicted"/>
<reference evidence="1" key="1">
    <citation type="journal article" date="2023" name="PLoS Negl. Trop. Dis.">
        <title>A genome sequence for Biomphalaria pfeifferi, the major vector snail for the human-infecting parasite Schistosoma mansoni.</title>
        <authorList>
            <person name="Bu L."/>
            <person name="Lu L."/>
            <person name="Laidemitt M.R."/>
            <person name="Zhang S.M."/>
            <person name="Mutuku M."/>
            <person name="Mkoji G."/>
            <person name="Steinauer M."/>
            <person name="Loker E.S."/>
        </authorList>
    </citation>
    <scope>NUCLEOTIDE SEQUENCE</scope>
    <source>
        <strain evidence="1">KasaAsao</strain>
    </source>
</reference>
<comment type="caution">
    <text evidence="1">The sequence shown here is derived from an EMBL/GenBank/DDBJ whole genome shotgun (WGS) entry which is preliminary data.</text>
</comment>
<reference evidence="1" key="2">
    <citation type="submission" date="2023-04" db="EMBL/GenBank/DDBJ databases">
        <authorList>
            <person name="Bu L."/>
            <person name="Lu L."/>
            <person name="Laidemitt M.R."/>
            <person name="Zhang S.M."/>
            <person name="Mutuku M."/>
            <person name="Mkoji G."/>
            <person name="Steinauer M."/>
            <person name="Loker E.S."/>
        </authorList>
    </citation>
    <scope>NUCLEOTIDE SEQUENCE</scope>
    <source>
        <strain evidence="1">KasaAsao</strain>
        <tissue evidence="1">Whole Snail</tissue>
    </source>
</reference>
<dbReference type="Proteomes" id="UP001233172">
    <property type="component" value="Unassembled WGS sequence"/>
</dbReference>
<evidence type="ECO:0000313" key="1">
    <source>
        <dbReference type="EMBL" id="KAK0070518.1"/>
    </source>
</evidence>
<gene>
    <name evidence="1" type="ORF">Bpfe_000501</name>
</gene>
<accession>A0AAD8FP38</accession>
<sequence>MGGERIDMTINGSLVSCCHVCVYSSTTTTSRPVFTLSYRSPRIRFIVPRLELTPRSKGRHQAQSARRCSQSLRTVADGSRRIQSLRTVADGSRRIQSLRTVADGSH</sequence>
<dbReference type="EMBL" id="JASAOG010000001">
    <property type="protein sequence ID" value="KAK0070518.1"/>
    <property type="molecule type" value="Genomic_DNA"/>
</dbReference>
<evidence type="ECO:0000313" key="2">
    <source>
        <dbReference type="Proteomes" id="UP001233172"/>
    </source>
</evidence>
<name>A0AAD8FP38_BIOPF</name>
<organism evidence="1 2">
    <name type="scientific">Biomphalaria pfeifferi</name>
    <name type="common">Bloodfluke planorb</name>
    <name type="synonym">Freshwater snail</name>
    <dbReference type="NCBI Taxonomy" id="112525"/>
    <lineage>
        <taxon>Eukaryota</taxon>
        <taxon>Metazoa</taxon>
        <taxon>Spiralia</taxon>
        <taxon>Lophotrochozoa</taxon>
        <taxon>Mollusca</taxon>
        <taxon>Gastropoda</taxon>
        <taxon>Heterobranchia</taxon>
        <taxon>Euthyneura</taxon>
        <taxon>Panpulmonata</taxon>
        <taxon>Hygrophila</taxon>
        <taxon>Lymnaeoidea</taxon>
        <taxon>Planorbidae</taxon>
        <taxon>Biomphalaria</taxon>
    </lineage>
</organism>